<dbReference type="STRING" id="74649.A0A2P6P464"/>
<proteinExistence type="predicted"/>
<dbReference type="GO" id="GO:0005840">
    <property type="term" value="C:ribosome"/>
    <property type="evidence" value="ECO:0007669"/>
    <property type="project" value="UniProtKB-KW"/>
</dbReference>
<reference evidence="1 2" key="1">
    <citation type="journal article" date="2018" name="Nat. Genet.">
        <title>The Rosa genome provides new insights in the design of modern roses.</title>
        <authorList>
            <person name="Bendahmane M."/>
        </authorList>
    </citation>
    <scope>NUCLEOTIDE SEQUENCE [LARGE SCALE GENOMIC DNA]</scope>
    <source>
        <strain evidence="2">cv. Old Blush</strain>
    </source>
</reference>
<gene>
    <name evidence="1" type="ORF">RchiOBHm_Chr7g0187181</name>
</gene>
<accession>A0A2P6P464</accession>
<dbReference type="Gramene" id="PRQ16708">
    <property type="protein sequence ID" value="PRQ16708"/>
    <property type="gene ID" value="RchiOBHm_Chr7g0187181"/>
</dbReference>
<keyword evidence="1" id="KW-0687">Ribonucleoprotein</keyword>
<evidence type="ECO:0000313" key="2">
    <source>
        <dbReference type="Proteomes" id="UP000238479"/>
    </source>
</evidence>
<comment type="caution">
    <text evidence="1">The sequence shown here is derived from an EMBL/GenBank/DDBJ whole genome shotgun (WGS) entry which is preliminary data.</text>
</comment>
<name>A0A2P6P464_ROSCH</name>
<dbReference type="AlphaFoldDB" id="A0A2P6P464"/>
<keyword evidence="1" id="KW-0689">Ribosomal protein</keyword>
<sequence>MGGCDKKLFPSKQGVLTPGCVCRLLHRGASCFQGHGRRNSE</sequence>
<keyword evidence="2" id="KW-1185">Reference proteome</keyword>
<evidence type="ECO:0000313" key="1">
    <source>
        <dbReference type="EMBL" id="PRQ16708.1"/>
    </source>
</evidence>
<protein>
    <submittedName>
        <fullName evidence="1">Putative ribosomal protein S6e</fullName>
    </submittedName>
</protein>
<organism evidence="1 2">
    <name type="scientific">Rosa chinensis</name>
    <name type="common">China rose</name>
    <dbReference type="NCBI Taxonomy" id="74649"/>
    <lineage>
        <taxon>Eukaryota</taxon>
        <taxon>Viridiplantae</taxon>
        <taxon>Streptophyta</taxon>
        <taxon>Embryophyta</taxon>
        <taxon>Tracheophyta</taxon>
        <taxon>Spermatophyta</taxon>
        <taxon>Magnoliopsida</taxon>
        <taxon>eudicotyledons</taxon>
        <taxon>Gunneridae</taxon>
        <taxon>Pentapetalae</taxon>
        <taxon>rosids</taxon>
        <taxon>fabids</taxon>
        <taxon>Rosales</taxon>
        <taxon>Rosaceae</taxon>
        <taxon>Rosoideae</taxon>
        <taxon>Rosoideae incertae sedis</taxon>
        <taxon>Rosa</taxon>
    </lineage>
</organism>
<dbReference type="EMBL" id="PDCK01000045">
    <property type="protein sequence ID" value="PRQ16708.1"/>
    <property type="molecule type" value="Genomic_DNA"/>
</dbReference>
<dbReference type="Proteomes" id="UP000238479">
    <property type="component" value="Chromosome 7"/>
</dbReference>